<dbReference type="HOGENOM" id="CLU_107320_0_0_1"/>
<proteinExistence type="predicted"/>
<sequence length="214" mass="24124">MQKMYPLPIHRAASKGRISSSRTRFVPMEVDLLAIMVVAEMQINAPELHQVEDDHVVGQNQTVFLDEFYIQDNYLAIVEAAKAQPLSFVHVPLDAPTVLPATSANQTRDLFDADEVELFKIGKMVDDMGMDCDVLIGVFFDELKARKKADGTANQSDVNSENGKSSIKEDVRTGKEMQSLGKKKESSNKIYFETDLLYSLLLWGLPRKWHLFEA</sequence>
<dbReference type="Proteomes" id="UP000017836">
    <property type="component" value="Unassembled WGS sequence"/>
</dbReference>
<accession>W1NSC7</accession>
<dbReference type="AlphaFoldDB" id="W1NSC7"/>
<protein>
    <submittedName>
        <fullName evidence="2">Uncharacterized protein</fullName>
    </submittedName>
</protein>
<evidence type="ECO:0000256" key="1">
    <source>
        <dbReference type="SAM" id="MobiDB-lite"/>
    </source>
</evidence>
<feature type="region of interest" description="Disordered" evidence="1">
    <location>
        <begin position="150"/>
        <end position="180"/>
    </location>
</feature>
<keyword evidence="3" id="KW-1185">Reference proteome</keyword>
<reference evidence="3" key="1">
    <citation type="journal article" date="2013" name="Science">
        <title>The Amborella genome and the evolution of flowering plants.</title>
        <authorList>
            <consortium name="Amborella Genome Project"/>
        </authorList>
    </citation>
    <scope>NUCLEOTIDE SEQUENCE [LARGE SCALE GENOMIC DNA]</scope>
</reference>
<dbReference type="Gramene" id="ERM97714">
    <property type="protein sequence ID" value="ERM97714"/>
    <property type="gene ID" value="AMTR_s00121p00085790"/>
</dbReference>
<gene>
    <name evidence="2" type="ORF">AMTR_s00121p00085790</name>
</gene>
<feature type="compositionally biased region" description="Polar residues" evidence="1">
    <location>
        <begin position="152"/>
        <end position="165"/>
    </location>
</feature>
<feature type="compositionally biased region" description="Basic and acidic residues" evidence="1">
    <location>
        <begin position="166"/>
        <end position="175"/>
    </location>
</feature>
<dbReference type="EMBL" id="KI395895">
    <property type="protein sequence ID" value="ERM97714.1"/>
    <property type="molecule type" value="Genomic_DNA"/>
</dbReference>
<evidence type="ECO:0000313" key="2">
    <source>
        <dbReference type="EMBL" id="ERM97714.1"/>
    </source>
</evidence>
<evidence type="ECO:0000313" key="3">
    <source>
        <dbReference type="Proteomes" id="UP000017836"/>
    </source>
</evidence>
<name>W1NSC7_AMBTC</name>
<organism evidence="2 3">
    <name type="scientific">Amborella trichopoda</name>
    <dbReference type="NCBI Taxonomy" id="13333"/>
    <lineage>
        <taxon>Eukaryota</taxon>
        <taxon>Viridiplantae</taxon>
        <taxon>Streptophyta</taxon>
        <taxon>Embryophyta</taxon>
        <taxon>Tracheophyta</taxon>
        <taxon>Spermatophyta</taxon>
        <taxon>Magnoliopsida</taxon>
        <taxon>Amborellales</taxon>
        <taxon>Amborellaceae</taxon>
        <taxon>Amborella</taxon>
    </lineage>
</organism>